<sequence length="36" mass="4264">MFTVYDPKHFCQSWCKCCEENLALKPKGKTKNTKKK</sequence>
<proteinExistence type="predicted"/>
<dbReference type="EMBL" id="MK250092">
    <property type="protein sequence ID" value="QDY52446.1"/>
    <property type="molecule type" value="Genomic_DNA"/>
</dbReference>
<gene>
    <name evidence="1" type="ORF">8_43</name>
</gene>
<accession>A0A5B8IEJ9</accession>
<organism evidence="1">
    <name type="scientific">Mimiviridae sp. ChoanoV1</name>
    <dbReference type="NCBI Taxonomy" id="2596887"/>
    <lineage>
        <taxon>Viruses</taxon>
        <taxon>Varidnaviria</taxon>
        <taxon>Bamfordvirae</taxon>
        <taxon>Nucleocytoviricota</taxon>
        <taxon>Megaviricetes</taxon>
        <taxon>Imitervirales</taxon>
        <taxon>Schizomimiviridae</taxon>
    </lineage>
</organism>
<evidence type="ECO:0000313" key="1">
    <source>
        <dbReference type="EMBL" id="QDY52446.1"/>
    </source>
</evidence>
<name>A0A5B8IEJ9_9VIRU</name>
<reference evidence="1" key="1">
    <citation type="submission" date="2018-11" db="EMBL/GenBank/DDBJ databases">
        <title>A distinct lineage of giant viruses engineers rhodopsin photosystems in predatory marine eukaryotes.</title>
        <authorList>
            <person name="Needham D.M."/>
            <person name="Yoshizawa S."/>
            <person name="Hosaka T."/>
            <person name="Poirier C."/>
            <person name="Choi C.-J."/>
            <person name="Hehenberger E."/>
            <person name="Irwin N.A.T."/>
            <person name="Wilken S."/>
            <person name="Yung C.-M."/>
            <person name="Bachy C."/>
            <person name="Kurihara R."/>
            <person name="Nakajima Y."/>
            <person name="Kojima K."/>
            <person name="Kimura-Someya T."/>
            <person name="Leonard G."/>
            <person name="Malmstrom R.R."/>
            <person name="Mende D."/>
            <person name="Olson D.K."/>
            <person name="Sudo Y."/>
            <person name="Sudek S."/>
            <person name="Richards T.A."/>
            <person name="DeLong E.F."/>
            <person name="Keeling P.J."/>
            <person name="Santoro A.E."/>
            <person name="Shirouzu M."/>
            <person name="Iwasaki W."/>
            <person name="Worden A.Z."/>
        </authorList>
    </citation>
    <scope>NUCLEOTIDE SEQUENCE</scope>
</reference>
<protein>
    <submittedName>
        <fullName evidence="1">Uncharacterized protein</fullName>
    </submittedName>
</protein>